<dbReference type="GO" id="GO:0005737">
    <property type="term" value="C:cytoplasm"/>
    <property type="evidence" value="ECO:0007669"/>
    <property type="project" value="UniProtKB-SubCell"/>
</dbReference>
<dbReference type="NCBIfam" id="TIGR01085">
    <property type="entry name" value="murE"/>
    <property type="match status" value="1"/>
</dbReference>
<protein>
    <recommendedName>
        <fullName evidence="7">UDP-N-acetylmuramyl-tripeptide synthetase</fullName>
    </recommendedName>
</protein>
<dbReference type="AlphaFoldDB" id="A0A1G1WMF1"/>
<dbReference type="InterPro" id="IPR004101">
    <property type="entry name" value="Mur_ligase_C"/>
</dbReference>
<dbReference type="PANTHER" id="PTHR23135:SF4">
    <property type="entry name" value="UDP-N-ACETYLMURAMOYL-L-ALANYL-D-GLUTAMATE--2,6-DIAMINOPIMELATE LIGASE MURE HOMOLOG, CHLOROPLASTIC"/>
    <property type="match status" value="1"/>
</dbReference>
<evidence type="ECO:0000313" key="5">
    <source>
        <dbReference type="EMBL" id="OGY28896.1"/>
    </source>
</evidence>
<organism evidence="5 6">
    <name type="scientific">Candidatus Woykebacteria bacterium RIFCSPHIGHO2_12_FULL_45_10</name>
    <dbReference type="NCBI Taxonomy" id="1802603"/>
    <lineage>
        <taxon>Bacteria</taxon>
        <taxon>Candidatus Woykeibacteriota</taxon>
    </lineage>
</organism>
<evidence type="ECO:0000259" key="4">
    <source>
        <dbReference type="Pfam" id="PF08245"/>
    </source>
</evidence>
<dbReference type="Proteomes" id="UP000178068">
    <property type="component" value="Unassembled WGS sequence"/>
</dbReference>
<comment type="caution">
    <text evidence="5">The sequence shown here is derived from an EMBL/GenBank/DDBJ whole genome shotgun (WGS) entry which is preliminary data.</text>
</comment>
<dbReference type="GO" id="GO:0008360">
    <property type="term" value="P:regulation of cell shape"/>
    <property type="evidence" value="ECO:0007669"/>
    <property type="project" value="UniProtKB-KW"/>
</dbReference>
<dbReference type="SUPFAM" id="SSF53244">
    <property type="entry name" value="MurD-like peptide ligases, peptide-binding domain"/>
    <property type="match status" value="1"/>
</dbReference>
<dbReference type="GO" id="GO:0016881">
    <property type="term" value="F:acid-amino acid ligase activity"/>
    <property type="evidence" value="ECO:0007669"/>
    <property type="project" value="InterPro"/>
</dbReference>
<dbReference type="InterPro" id="IPR013221">
    <property type="entry name" value="Mur_ligase_cen"/>
</dbReference>
<name>A0A1G1WMF1_9BACT</name>
<dbReference type="Gene3D" id="3.40.1190.10">
    <property type="entry name" value="Mur-like, catalytic domain"/>
    <property type="match status" value="1"/>
</dbReference>
<proteinExistence type="inferred from homology"/>
<evidence type="ECO:0000256" key="1">
    <source>
        <dbReference type="ARBA" id="ARBA00005898"/>
    </source>
</evidence>
<dbReference type="InterPro" id="IPR036565">
    <property type="entry name" value="Mur-like_cat_sf"/>
</dbReference>
<dbReference type="GO" id="GO:0005524">
    <property type="term" value="F:ATP binding"/>
    <property type="evidence" value="ECO:0007669"/>
    <property type="project" value="InterPro"/>
</dbReference>
<evidence type="ECO:0000313" key="6">
    <source>
        <dbReference type="Proteomes" id="UP000178068"/>
    </source>
</evidence>
<dbReference type="Gene3D" id="3.90.190.20">
    <property type="entry name" value="Mur ligase, C-terminal domain"/>
    <property type="match status" value="1"/>
</dbReference>
<dbReference type="STRING" id="1802603.A3F35_02100"/>
<dbReference type="SUPFAM" id="SSF53623">
    <property type="entry name" value="MurD-like peptide ligases, catalytic domain"/>
    <property type="match status" value="1"/>
</dbReference>
<evidence type="ECO:0008006" key="7">
    <source>
        <dbReference type="Google" id="ProtNLM"/>
    </source>
</evidence>
<feature type="domain" description="Mur ligase C-terminal" evidence="3">
    <location>
        <begin position="267"/>
        <end position="399"/>
    </location>
</feature>
<keyword evidence="2" id="KW-0131">Cell cycle</keyword>
<gene>
    <name evidence="5" type="ORF">A3F35_02100</name>
</gene>
<evidence type="ECO:0000256" key="2">
    <source>
        <dbReference type="RuleBase" id="RU004135"/>
    </source>
</evidence>
<dbReference type="GO" id="GO:0071555">
    <property type="term" value="P:cell wall organization"/>
    <property type="evidence" value="ECO:0007669"/>
    <property type="project" value="UniProtKB-KW"/>
</dbReference>
<dbReference type="EMBL" id="MHCZ01000046">
    <property type="protein sequence ID" value="OGY28896.1"/>
    <property type="molecule type" value="Genomic_DNA"/>
</dbReference>
<sequence length="429" mass="46875">MFEGLKNLVPQTVKNYYHLIVAGLAALFFRFPARGLKIIGVTGTDGKTTTVHMIYHLLKEAGEKVSMISTVKAVIGEKEYSTGLHVTTPNSFQIQRLLREMVDAGSEIAVVEITSHGLDQNRVAFIPIYTAVITNVTHEHIDYHGSFAAYLEAKAKILRGAKYRVLNCDDANFEVLKHSGSGLLISFGLAEKADFRGSSLTETTSGISFKASFKNKQKKKISENVLLPVLGRFNSYNALAALVTVCSLGIEADEVADKFSTFQLPQGRMQVVSEGQDFYVIVDFAHTPAALDNALKSLKEYTHHQIISVFGAAGERDRMKRAAMGKVSTELADLSIFTSEDPRNEDPGEIIEQIATGAIAAGGSLNQTFWKIASRAEAINLAVKNLARKGDIVAIFGKGHEASMNIGGQEIPWNDEEVARKALRARLIK</sequence>
<reference evidence="5 6" key="1">
    <citation type="journal article" date="2016" name="Nat. Commun.">
        <title>Thousands of microbial genomes shed light on interconnected biogeochemical processes in an aquifer system.</title>
        <authorList>
            <person name="Anantharaman K."/>
            <person name="Brown C.T."/>
            <person name="Hug L.A."/>
            <person name="Sharon I."/>
            <person name="Castelle C.J."/>
            <person name="Probst A.J."/>
            <person name="Thomas B.C."/>
            <person name="Singh A."/>
            <person name="Wilkins M.J."/>
            <person name="Karaoz U."/>
            <person name="Brodie E.L."/>
            <person name="Williams K.H."/>
            <person name="Hubbard S.S."/>
            <person name="Banfield J.F."/>
        </authorList>
    </citation>
    <scope>NUCLEOTIDE SEQUENCE [LARGE SCALE GENOMIC DNA]</scope>
</reference>
<dbReference type="Pfam" id="PF08245">
    <property type="entry name" value="Mur_ligase_M"/>
    <property type="match status" value="1"/>
</dbReference>
<feature type="domain" description="Mur ligase central" evidence="4">
    <location>
        <begin position="41"/>
        <end position="244"/>
    </location>
</feature>
<dbReference type="NCBIfam" id="NF001126">
    <property type="entry name" value="PRK00139.1-4"/>
    <property type="match status" value="1"/>
</dbReference>
<keyword evidence="2" id="KW-0573">Peptidoglycan synthesis</keyword>
<comment type="pathway">
    <text evidence="2">Cell wall biogenesis; peptidoglycan biosynthesis.</text>
</comment>
<dbReference type="InterPro" id="IPR005761">
    <property type="entry name" value="UDP-N-AcMur-Glu-dNH2Pim_ligase"/>
</dbReference>
<dbReference type="GO" id="GO:0051301">
    <property type="term" value="P:cell division"/>
    <property type="evidence" value="ECO:0007669"/>
    <property type="project" value="UniProtKB-KW"/>
</dbReference>
<dbReference type="UniPathway" id="UPA00219"/>
<comment type="similarity">
    <text evidence="1">Belongs to the MurCDEF family. MurE subfamily.</text>
</comment>
<dbReference type="GO" id="GO:0009252">
    <property type="term" value="P:peptidoglycan biosynthetic process"/>
    <property type="evidence" value="ECO:0007669"/>
    <property type="project" value="UniProtKB-UniPathway"/>
</dbReference>
<evidence type="ECO:0000259" key="3">
    <source>
        <dbReference type="Pfam" id="PF02875"/>
    </source>
</evidence>
<dbReference type="PANTHER" id="PTHR23135">
    <property type="entry name" value="MUR LIGASE FAMILY MEMBER"/>
    <property type="match status" value="1"/>
</dbReference>
<dbReference type="InterPro" id="IPR036615">
    <property type="entry name" value="Mur_ligase_C_dom_sf"/>
</dbReference>
<keyword evidence="2" id="KW-0961">Cell wall biogenesis/degradation</keyword>
<dbReference type="Pfam" id="PF02875">
    <property type="entry name" value="Mur_ligase_C"/>
    <property type="match status" value="1"/>
</dbReference>
<comment type="subcellular location">
    <subcellularLocation>
        <location evidence="2">Cytoplasm</location>
    </subcellularLocation>
</comment>
<accession>A0A1G1WMF1</accession>
<keyword evidence="2" id="KW-0132">Cell division</keyword>
<keyword evidence="2" id="KW-0133">Cell shape</keyword>